<feature type="domain" description="Histone deacetylase" evidence="6">
    <location>
        <begin position="27"/>
        <end position="361"/>
    </location>
</feature>
<name>A0A4Z1NC01_9PEZI</name>
<evidence type="ECO:0000259" key="6">
    <source>
        <dbReference type="Pfam" id="PF00850"/>
    </source>
</evidence>
<reference evidence="7 8" key="1">
    <citation type="submission" date="2019-04" db="EMBL/GenBank/DDBJ databases">
        <title>High contiguity whole genome sequence and gene annotation resource for two Venturia nashicola isolates.</title>
        <authorList>
            <person name="Prokchorchik M."/>
            <person name="Won K."/>
            <person name="Lee Y."/>
            <person name="Choi E.D."/>
            <person name="Segonzac C."/>
            <person name="Sohn K.H."/>
        </authorList>
    </citation>
    <scope>NUCLEOTIDE SEQUENCE [LARGE SCALE GENOMIC DNA]</scope>
    <source>
        <strain evidence="7 8">PRI2</strain>
    </source>
</reference>
<accession>A0A4Z1NC01</accession>
<proteinExistence type="inferred from homology"/>
<dbReference type="EMBL" id="SNSC02000032">
    <property type="protein sequence ID" value="TID12846.1"/>
    <property type="molecule type" value="Genomic_DNA"/>
</dbReference>
<comment type="caution">
    <text evidence="7">The sequence shown here is derived from an EMBL/GenBank/DDBJ whole genome shotgun (WGS) entry which is preliminary data.</text>
</comment>
<evidence type="ECO:0000256" key="3">
    <source>
        <dbReference type="ARBA" id="ARBA00022723"/>
    </source>
</evidence>
<keyword evidence="5" id="KW-0862">Zinc</keyword>
<gene>
    <name evidence="7" type="ORF">E6O75_ATG10199</name>
</gene>
<evidence type="ECO:0000256" key="2">
    <source>
        <dbReference type="ARBA" id="ARBA00005947"/>
    </source>
</evidence>
<protein>
    <recommendedName>
        <fullName evidence="6">Histone deacetylase domain-containing protein</fullName>
    </recommendedName>
</protein>
<comment type="similarity">
    <text evidence="2">Belongs to the histone deacetylase family.</text>
</comment>
<evidence type="ECO:0000313" key="8">
    <source>
        <dbReference type="Proteomes" id="UP000298493"/>
    </source>
</evidence>
<dbReference type="PANTHER" id="PTHR10625:SF17">
    <property type="entry name" value="HISTONE DEACETYLASE 8"/>
    <property type="match status" value="1"/>
</dbReference>
<dbReference type="GO" id="GO:0046872">
    <property type="term" value="F:metal ion binding"/>
    <property type="evidence" value="ECO:0007669"/>
    <property type="project" value="UniProtKB-KW"/>
</dbReference>
<dbReference type="InterPro" id="IPR037138">
    <property type="entry name" value="His_deacetylse_dom_sf"/>
</dbReference>
<dbReference type="InterPro" id="IPR023696">
    <property type="entry name" value="Ureohydrolase_dom_sf"/>
</dbReference>
<dbReference type="PRINTS" id="PR01270">
    <property type="entry name" value="HDASUPER"/>
</dbReference>
<evidence type="ECO:0000256" key="4">
    <source>
        <dbReference type="ARBA" id="ARBA00022801"/>
    </source>
</evidence>
<organism evidence="7 8">
    <name type="scientific">Venturia nashicola</name>
    <dbReference type="NCBI Taxonomy" id="86259"/>
    <lineage>
        <taxon>Eukaryota</taxon>
        <taxon>Fungi</taxon>
        <taxon>Dikarya</taxon>
        <taxon>Ascomycota</taxon>
        <taxon>Pezizomycotina</taxon>
        <taxon>Dothideomycetes</taxon>
        <taxon>Pleosporomycetidae</taxon>
        <taxon>Venturiales</taxon>
        <taxon>Venturiaceae</taxon>
        <taxon>Venturia</taxon>
    </lineage>
</organism>
<dbReference type="STRING" id="86259.A0A4Z1NC01"/>
<dbReference type="InterPro" id="IPR023801">
    <property type="entry name" value="His_deacetylse_dom"/>
</dbReference>
<evidence type="ECO:0000256" key="5">
    <source>
        <dbReference type="ARBA" id="ARBA00022833"/>
    </source>
</evidence>
<sequence length="380" mass="42565">MLVLHDPDTLLHKSKEILGSRLIDALECPERIEAIVKSMQEDDKHELVVLEKEGDSEMEKRVRELLESSLAETHDSGYLDHLQTIFERQLENGMVEEDGCVLPECFRMPRGATGSLRDEAPRDVFARAGYYAFDMSSGISKESYTSIIASASLAILGSIKMIESQNSVTSLCRPPGHHCDTKMAGGYCYINNAVIAIEAITRLHRPNPPLNGNSVQHDTKIAVLDIDFHHGNGTQDFFYESKDILYVSIHGENEYPYYSGHTQEIGKGEGQGFNKNHPLPTNSTAEDYLRTLKDAIEEIKDFGASYLVISLGFDTYHLDPLGNFKLETGDYQRIANHIRRELRMPCLILLEGGYVIKDLGGNLVAFLDGWEDAERYGSES</sequence>
<dbReference type="Pfam" id="PF00850">
    <property type="entry name" value="Hist_deacetyl"/>
    <property type="match status" value="1"/>
</dbReference>
<evidence type="ECO:0000256" key="1">
    <source>
        <dbReference type="ARBA" id="ARBA00001947"/>
    </source>
</evidence>
<dbReference type="GO" id="GO:0016787">
    <property type="term" value="F:hydrolase activity"/>
    <property type="evidence" value="ECO:0007669"/>
    <property type="project" value="UniProtKB-KW"/>
</dbReference>
<dbReference type="GO" id="GO:0004407">
    <property type="term" value="F:histone deacetylase activity"/>
    <property type="evidence" value="ECO:0007669"/>
    <property type="project" value="TreeGrafter"/>
</dbReference>
<evidence type="ECO:0000313" key="7">
    <source>
        <dbReference type="EMBL" id="TID12846.1"/>
    </source>
</evidence>
<keyword evidence="3" id="KW-0479">Metal-binding</keyword>
<dbReference type="Proteomes" id="UP000298493">
    <property type="component" value="Unassembled WGS sequence"/>
</dbReference>
<comment type="cofactor">
    <cofactor evidence="1">
        <name>Zn(2+)</name>
        <dbReference type="ChEBI" id="CHEBI:29105"/>
    </cofactor>
</comment>
<dbReference type="InterPro" id="IPR000286">
    <property type="entry name" value="HDACs"/>
</dbReference>
<keyword evidence="4" id="KW-0378">Hydrolase</keyword>
<dbReference type="PANTHER" id="PTHR10625">
    <property type="entry name" value="HISTONE DEACETYLASE HDAC1-RELATED"/>
    <property type="match status" value="1"/>
</dbReference>
<dbReference type="Gene3D" id="3.40.800.20">
    <property type="entry name" value="Histone deacetylase domain"/>
    <property type="match status" value="1"/>
</dbReference>
<dbReference type="SUPFAM" id="SSF52768">
    <property type="entry name" value="Arginase/deacetylase"/>
    <property type="match status" value="1"/>
</dbReference>
<dbReference type="CDD" id="cd10001">
    <property type="entry name" value="HDAC_classII_APAH"/>
    <property type="match status" value="1"/>
</dbReference>
<dbReference type="GO" id="GO:0040029">
    <property type="term" value="P:epigenetic regulation of gene expression"/>
    <property type="evidence" value="ECO:0007669"/>
    <property type="project" value="TreeGrafter"/>
</dbReference>
<dbReference type="AlphaFoldDB" id="A0A4Z1NC01"/>
<keyword evidence="8" id="KW-1185">Reference proteome</keyword>